<keyword evidence="2" id="KW-1185">Reference proteome</keyword>
<reference evidence="1 2" key="1">
    <citation type="submission" date="2018-11" db="EMBL/GenBank/DDBJ databases">
        <authorList>
            <consortium name="Pathogen Informatics"/>
        </authorList>
    </citation>
    <scope>NUCLEOTIDE SEQUENCE [LARGE SCALE GENOMIC DNA]</scope>
</reference>
<proteinExistence type="predicted"/>
<dbReference type="WBParaSite" id="HPBE_0002212701-mRNA-1">
    <property type="protein sequence ID" value="HPBE_0002212701-mRNA-1"/>
    <property type="gene ID" value="HPBE_0002212701"/>
</dbReference>
<protein>
    <submittedName>
        <fullName evidence="1 3">Uncharacterized protein</fullName>
    </submittedName>
</protein>
<accession>A0A3P8G7V0</accession>
<dbReference type="AlphaFoldDB" id="A0A183GHR8"/>
<gene>
    <name evidence="1" type="ORF">HPBE_LOCUS22126</name>
</gene>
<reference evidence="3" key="2">
    <citation type="submission" date="2019-09" db="UniProtKB">
        <authorList>
            <consortium name="WormBaseParasite"/>
        </authorList>
    </citation>
    <scope>IDENTIFICATION</scope>
</reference>
<name>A0A183GHR8_HELPZ</name>
<evidence type="ECO:0000313" key="3">
    <source>
        <dbReference type="WBParaSite" id="HPBE_0002212701-mRNA-1"/>
    </source>
</evidence>
<organism evidence="2 3">
    <name type="scientific">Heligmosomoides polygyrus</name>
    <name type="common">Parasitic roundworm</name>
    <dbReference type="NCBI Taxonomy" id="6339"/>
    <lineage>
        <taxon>Eukaryota</taxon>
        <taxon>Metazoa</taxon>
        <taxon>Ecdysozoa</taxon>
        <taxon>Nematoda</taxon>
        <taxon>Chromadorea</taxon>
        <taxon>Rhabditida</taxon>
        <taxon>Rhabditina</taxon>
        <taxon>Rhabditomorpha</taxon>
        <taxon>Strongyloidea</taxon>
        <taxon>Heligmosomidae</taxon>
        <taxon>Heligmosomoides</taxon>
    </lineage>
</organism>
<dbReference type="EMBL" id="UZAH01033683">
    <property type="protein sequence ID" value="VDP30573.1"/>
    <property type="molecule type" value="Genomic_DNA"/>
</dbReference>
<accession>A0A183GHR8</accession>
<sequence length="82" mass="9165">MFGNDFTSNEMREATFTEWQCVNLKDWVAFANLAIIKKAECLAAIQELSLFTDLCGLDLAVRQPEECSGDDPKGVSHSPIQR</sequence>
<evidence type="ECO:0000313" key="1">
    <source>
        <dbReference type="EMBL" id="VDP30573.1"/>
    </source>
</evidence>
<dbReference type="Proteomes" id="UP000050761">
    <property type="component" value="Unassembled WGS sequence"/>
</dbReference>
<evidence type="ECO:0000313" key="2">
    <source>
        <dbReference type="Proteomes" id="UP000050761"/>
    </source>
</evidence>